<accession>A0A1I7WG67</accession>
<reference evidence="2" key="1">
    <citation type="submission" date="2016-11" db="UniProtKB">
        <authorList>
            <consortium name="WormBaseParasite"/>
        </authorList>
    </citation>
    <scope>IDENTIFICATION</scope>
</reference>
<name>A0A1I7WG67_HETBA</name>
<evidence type="ECO:0000313" key="1">
    <source>
        <dbReference type="Proteomes" id="UP000095283"/>
    </source>
</evidence>
<dbReference type="AlphaFoldDB" id="A0A1I7WG67"/>
<sequence length="48" mass="5591">MSLLIKVNTLKPNSETYKIRPAWQDKTPTLNHAACTNWKELAYSLTHY</sequence>
<dbReference type="WBParaSite" id="Hba_03984">
    <property type="protein sequence ID" value="Hba_03984"/>
    <property type="gene ID" value="Hba_03984"/>
</dbReference>
<protein>
    <submittedName>
        <fullName evidence="2">Transposase</fullName>
    </submittedName>
</protein>
<evidence type="ECO:0000313" key="2">
    <source>
        <dbReference type="WBParaSite" id="Hba_03984"/>
    </source>
</evidence>
<keyword evidence="1" id="KW-1185">Reference proteome</keyword>
<organism evidence="1 2">
    <name type="scientific">Heterorhabditis bacteriophora</name>
    <name type="common">Entomopathogenic nematode worm</name>
    <dbReference type="NCBI Taxonomy" id="37862"/>
    <lineage>
        <taxon>Eukaryota</taxon>
        <taxon>Metazoa</taxon>
        <taxon>Ecdysozoa</taxon>
        <taxon>Nematoda</taxon>
        <taxon>Chromadorea</taxon>
        <taxon>Rhabditida</taxon>
        <taxon>Rhabditina</taxon>
        <taxon>Rhabditomorpha</taxon>
        <taxon>Strongyloidea</taxon>
        <taxon>Heterorhabditidae</taxon>
        <taxon>Heterorhabditis</taxon>
    </lineage>
</organism>
<dbReference type="Proteomes" id="UP000095283">
    <property type="component" value="Unplaced"/>
</dbReference>
<proteinExistence type="predicted"/>